<dbReference type="Pfam" id="PF13234">
    <property type="entry name" value="MTR4_beta-barrel"/>
    <property type="match status" value="1"/>
</dbReference>
<dbReference type="Pfam" id="PF21408">
    <property type="entry name" value="MTR4-like_stalk"/>
    <property type="match status" value="1"/>
</dbReference>
<dbReference type="GO" id="GO:0016787">
    <property type="term" value="F:hydrolase activity"/>
    <property type="evidence" value="ECO:0007669"/>
    <property type="project" value="UniProtKB-KW"/>
</dbReference>
<dbReference type="CDD" id="cd18795">
    <property type="entry name" value="SF2_C_Ski2"/>
    <property type="match status" value="1"/>
</dbReference>
<dbReference type="SUPFAM" id="SSF52540">
    <property type="entry name" value="P-loop containing nucleoside triphosphate hydrolases"/>
    <property type="match status" value="1"/>
</dbReference>
<dbReference type="Proteomes" id="UP000179807">
    <property type="component" value="Unassembled WGS sequence"/>
</dbReference>
<accession>A0A1J4J5X6</accession>
<protein>
    <submittedName>
        <fullName evidence="9">Superkiller viralicidic activity 2-like 2</fullName>
    </submittedName>
</protein>
<evidence type="ECO:0000313" key="10">
    <source>
        <dbReference type="Proteomes" id="UP000179807"/>
    </source>
</evidence>
<dbReference type="InterPro" id="IPR027417">
    <property type="entry name" value="P-loop_NTPase"/>
</dbReference>
<dbReference type="Pfam" id="PF00270">
    <property type="entry name" value="DEAD"/>
    <property type="match status" value="1"/>
</dbReference>
<evidence type="ECO:0000259" key="7">
    <source>
        <dbReference type="PROSITE" id="PS51192"/>
    </source>
</evidence>
<dbReference type="PANTHER" id="PTHR12131:SF7">
    <property type="entry name" value="EXOSOME RNA HELICASE MTR4"/>
    <property type="match status" value="1"/>
</dbReference>
<evidence type="ECO:0000313" key="9">
    <source>
        <dbReference type="EMBL" id="OHS93551.1"/>
    </source>
</evidence>
<dbReference type="Gene3D" id="1.10.3380.30">
    <property type="match status" value="1"/>
</dbReference>
<dbReference type="AlphaFoldDB" id="A0A1J4J5X6"/>
<dbReference type="SMART" id="SM00490">
    <property type="entry name" value="HELICc"/>
    <property type="match status" value="1"/>
</dbReference>
<dbReference type="Pfam" id="PF08148">
    <property type="entry name" value="DSHCT"/>
    <property type="match status" value="1"/>
</dbReference>
<keyword evidence="2" id="KW-0547">Nucleotide-binding</keyword>
<keyword evidence="4" id="KW-0347">Helicase</keyword>
<organism evidence="9 10">
    <name type="scientific">Tritrichomonas foetus</name>
    <dbReference type="NCBI Taxonomy" id="1144522"/>
    <lineage>
        <taxon>Eukaryota</taxon>
        <taxon>Metamonada</taxon>
        <taxon>Parabasalia</taxon>
        <taxon>Tritrichomonadida</taxon>
        <taxon>Tritrichomonadidae</taxon>
        <taxon>Tritrichomonas</taxon>
    </lineage>
</organism>
<dbReference type="InterPro" id="IPR050699">
    <property type="entry name" value="RNA-DNA_Helicase"/>
</dbReference>
<comment type="caution">
    <text evidence="9">The sequence shown here is derived from an EMBL/GenBank/DDBJ whole genome shotgun (WGS) entry which is preliminary data.</text>
</comment>
<dbReference type="Gene3D" id="3.40.50.300">
    <property type="entry name" value="P-loop containing nucleotide triphosphate hydrolases"/>
    <property type="match status" value="2"/>
</dbReference>
<dbReference type="GeneID" id="94830935"/>
<dbReference type="SMART" id="SM01142">
    <property type="entry name" value="DSHCT"/>
    <property type="match status" value="1"/>
</dbReference>
<comment type="subcellular location">
    <subcellularLocation>
        <location evidence="1">Nucleus</location>
    </subcellularLocation>
</comment>
<dbReference type="InterPro" id="IPR025696">
    <property type="entry name" value="Beta-barrel_MTR4"/>
</dbReference>
<dbReference type="FunFam" id="3.40.50.300:FF:000083">
    <property type="entry name" value="ATP-dependent RNA helicase DOB1"/>
    <property type="match status" value="1"/>
</dbReference>
<name>A0A1J4J5X6_9EUKA</name>
<evidence type="ECO:0000256" key="3">
    <source>
        <dbReference type="ARBA" id="ARBA00022801"/>
    </source>
</evidence>
<keyword evidence="6" id="KW-0539">Nucleus</keyword>
<dbReference type="RefSeq" id="XP_068346688.1">
    <property type="nucleotide sequence ID" value="XM_068496231.1"/>
</dbReference>
<dbReference type="GO" id="GO:0003724">
    <property type="term" value="F:RNA helicase activity"/>
    <property type="evidence" value="ECO:0007669"/>
    <property type="project" value="InterPro"/>
</dbReference>
<dbReference type="InterPro" id="IPR012961">
    <property type="entry name" value="Ski2/MTR4_C"/>
</dbReference>
<feature type="domain" description="Helicase C-terminal" evidence="8">
    <location>
        <begin position="338"/>
        <end position="506"/>
    </location>
</feature>
<dbReference type="InterPro" id="IPR016438">
    <property type="entry name" value="SKI2-like"/>
</dbReference>
<dbReference type="Pfam" id="PF00271">
    <property type="entry name" value="Helicase_C"/>
    <property type="match status" value="1"/>
</dbReference>
<dbReference type="InterPro" id="IPR048392">
    <property type="entry name" value="MTR4-like_stalk"/>
</dbReference>
<dbReference type="PIRSF" id="PIRSF005198">
    <property type="entry name" value="Antiviral_helicase_SKI2"/>
    <property type="match status" value="1"/>
</dbReference>
<keyword evidence="10" id="KW-1185">Reference proteome</keyword>
<evidence type="ECO:0000256" key="5">
    <source>
        <dbReference type="ARBA" id="ARBA00022840"/>
    </source>
</evidence>
<dbReference type="InterPro" id="IPR001650">
    <property type="entry name" value="Helicase_C-like"/>
</dbReference>
<dbReference type="GO" id="GO:0000460">
    <property type="term" value="P:maturation of 5.8S rRNA"/>
    <property type="evidence" value="ECO:0007669"/>
    <property type="project" value="TreeGrafter"/>
</dbReference>
<keyword evidence="3" id="KW-0378">Hydrolase</keyword>
<dbReference type="GO" id="GO:0003723">
    <property type="term" value="F:RNA binding"/>
    <property type="evidence" value="ECO:0007669"/>
    <property type="project" value="InterPro"/>
</dbReference>
<gene>
    <name evidence="9" type="ORF">TRFO_11778</name>
</gene>
<evidence type="ECO:0000259" key="8">
    <source>
        <dbReference type="PROSITE" id="PS51194"/>
    </source>
</evidence>
<evidence type="ECO:0000256" key="6">
    <source>
        <dbReference type="ARBA" id="ARBA00023242"/>
    </source>
</evidence>
<dbReference type="InterPro" id="IPR011545">
    <property type="entry name" value="DEAD/DEAH_box_helicase_dom"/>
</dbReference>
<dbReference type="EMBL" id="MLAK01001393">
    <property type="protein sequence ID" value="OHS93551.1"/>
    <property type="molecule type" value="Genomic_DNA"/>
</dbReference>
<dbReference type="GO" id="GO:0006401">
    <property type="term" value="P:RNA catabolic process"/>
    <property type="evidence" value="ECO:0007669"/>
    <property type="project" value="InterPro"/>
</dbReference>
<keyword evidence="5" id="KW-0067">ATP-binding</keyword>
<dbReference type="GO" id="GO:0005634">
    <property type="term" value="C:nucleus"/>
    <property type="evidence" value="ECO:0007669"/>
    <property type="project" value="UniProtKB-SubCell"/>
</dbReference>
<dbReference type="SMART" id="SM00487">
    <property type="entry name" value="DEXDc"/>
    <property type="match status" value="1"/>
</dbReference>
<dbReference type="OrthoDB" id="64767at2759"/>
<evidence type="ECO:0000256" key="2">
    <source>
        <dbReference type="ARBA" id="ARBA00022741"/>
    </source>
</evidence>
<feature type="domain" description="Helicase ATP-binding" evidence="7">
    <location>
        <begin position="69"/>
        <end position="225"/>
    </location>
</feature>
<dbReference type="GO" id="GO:0005524">
    <property type="term" value="F:ATP binding"/>
    <property type="evidence" value="ECO:0007669"/>
    <property type="project" value="UniProtKB-KW"/>
</dbReference>
<evidence type="ECO:0000256" key="4">
    <source>
        <dbReference type="ARBA" id="ARBA00022806"/>
    </source>
</evidence>
<dbReference type="InterPro" id="IPR014001">
    <property type="entry name" value="Helicase_ATP-bd"/>
</dbReference>
<dbReference type="Gene3D" id="1.20.1500.20">
    <property type="match status" value="1"/>
</dbReference>
<reference evidence="9" key="1">
    <citation type="submission" date="2016-10" db="EMBL/GenBank/DDBJ databases">
        <authorList>
            <person name="Benchimol M."/>
            <person name="Almeida L.G."/>
            <person name="Vasconcelos A.T."/>
            <person name="Perreira-Neves A."/>
            <person name="Rosa I.A."/>
            <person name="Tasca T."/>
            <person name="Bogo M.R."/>
            <person name="de Souza W."/>
        </authorList>
    </citation>
    <scope>NUCLEOTIDE SEQUENCE [LARGE SCALE GENOMIC DNA]</scope>
    <source>
        <strain evidence="9">K</strain>
    </source>
</reference>
<proteinExistence type="predicted"/>
<dbReference type="PANTHER" id="PTHR12131">
    <property type="entry name" value="ATP-DEPENDENT RNA AND DNA HELICASE"/>
    <property type="match status" value="1"/>
</dbReference>
<dbReference type="PROSITE" id="PS51194">
    <property type="entry name" value="HELICASE_CTER"/>
    <property type="match status" value="1"/>
</dbReference>
<dbReference type="PROSITE" id="PS51192">
    <property type="entry name" value="HELICASE_ATP_BIND_1"/>
    <property type="match status" value="1"/>
</dbReference>
<dbReference type="VEuPathDB" id="TrichDB:TRFO_11778"/>
<evidence type="ECO:0000256" key="1">
    <source>
        <dbReference type="ARBA" id="ARBA00004123"/>
    </source>
</evidence>
<sequence>MFPTMIQAPPDFVEENETIKTIKIETKGDNIVHYAALPSGQTTIDPVEFPEDPVYNYPFELDEFQKCAVSCVHRNESVLVSAHTSAGKTAIAIYAVSMALKNKSRVVYTSPIKALSNQKYHDLKSEFDDVGLLTGDISINPSASILVMTTEILRMMLFTGDTLIREISWVIYDEVHYMKDPERGVVWEESIILLPDAIRFVFLSATIPNAREFSEWIAQLHNQVCHVVYTEHRPIPLRYYLSPMGDTQNYLVRNADGEIIDNAFNLACSVAANASSAVSTFRGVDVKSPEAQSFNKPGKKAVEAHTCQIISQMIKSDLYPMIVFVFSRKECDRIPDALGNQSFNKPEEKALVRQTFENAISRLDECDRNLPQIEKTLSLVERGIGVHHGGLLPIMKEIVEILFAYGLIKILFATETFAMGLNMPSKTVIFNDLYKFDGNERRLLASGEFIQMSGRAGRRNKDKFGVVSINYTGETPPLELKSLMVNAAQPLNSEFRVTYNMLLNLLQTSYMEPKQLMRKSFHQFQMLRELPDLQAKLQYAKEMADSITMTNEELTAKAVDIESKLISIEEDMKEIALDENNISSLLVPGRLLKVKVFGWSVCASGIQKKGGDILIIAYAEETRDKRMIKPTSSLLAKPHIIKIPSNNIEEIGRSAMNISFDSISNETAKKVMLTISKLEKQGISSFDPIEYIKTGKETFLQLKTEQERLFNIQKSLSATESISSEAMTKYKNKQSYLDEIKHLYSKIEALNHLVNQKDLDAMKSVLHRLNFVDDDGIVQLKGRVAAAITAADEIVLTELLIDGIFADLQPDGIVALMTAFVGEENSKSENDDIPKPLENSWLQLQRIIQKIATISLECGCDLDVEKFKRGFSSSFMELALLWASGTSFSTLMETFSNYYEGSIIRTMKRLDELLHQVANAAKILNDKELESRFNEASKLINRGIMFSASIYALD</sequence>